<dbReference type="OrthoDB" id="5464673at2"/>
<feature type="signal peptide" evidence="1">
    <location>
        <begin position="1"/>
        <end position="21"/>
    </location>
</feature>
<reference evidence="3" key="2">
    <citation type="submission" date="2011-02" db="EMBL/GenBank/DDBJ databases">
        <title>The complete genome of Fluviicola taffensis DSM 16823.</title>
        <authorList>
            <consortium name="US DOE Joint Genome Institute (JGI-PGF)"/>
            <person name="Lucas S."/>
            <person name="Copeland A."/>
            <person name="Lapidus A."/>
            <person name="Bruce D."/>
            <person name="Goodwin L."/>
            <person name="Pitluck S."/>
            <person name="Kyrpides N."/>
            <person name="Mavromatis K."/>
            <person name="Ivanova N."/>
            <person name="Mikhailova N."/>
            <person name="Pagani I."/>
            <person name="Chertkov O."/>
            <person name="Detter J.C."/>
            <person name="Han C."/>
            <person name="Tapia R."/>
            <person name="Land M."/>
            <person name="Hauser L."/>
            <person name="Markowitz V."/>
            <person name="Cheng J.-F."/>
            <person name="Hugenholtz P."/>
            <person name="Woyke T."/>
            <person name="Wu D."/>
            <person name="Tindall B."/>
            <person name="Pomrenke H.G."/>
            <person name="Brambilla E."/>
            <person name="Klenk H.-P."/>
            <person name="Eisen J.A."/>
        </authorList>
    </citation>
    <scope>NUCLEOTIDE SEQUENCE [LARGE SCALE GENOMIC DNA]</scope>
    <source>
        <strain evidence="3">DSM 16823 / RW262 / RW262</strain>
    </source>
</reference>
<dbReference type="Pfam" id="PF14903">
    <property type="entry name" value="WG_beta_rep"/>
    <property type="match status" value="5"/>
</dbReference>
<dbReference type="SUPFAM" id="SSF69360">
    <property type="entry name" value="Cell wall binding repeat"/>
    <property type="match status" value="2"/>
</dbReference>
<keyword evidence="3" id="KW-1185">Reference proteome</keyword>
<reference evidence="2 3" key="1">
    <citation type="journal article" date="2011" name="Stand. Genomic Sci.">
        <title>Complete genome sequence of the gliding freshwater bacterium Fluviicola taffensis type strain (RW262).</title>
        <authorList>
            <person name="Woyke T."/>
            <person name="Chertkov O."/>
            <person name="Lapidus A."/>
            <person name="Nolan M."/>
            <person name="Lucas S."/>
            <person name="Del Rio T.G."/>
            <person name="Tice H."/>
            <person name="Cheng J.F."/>
            <person name="Tapia R."/>
            <person name="Han C."/>
            <person name="Goodwin L."/>
            <person name="Pitluck S."/>
            <person name="Liolios K."/>
            <person name="Pagani I."/>
            <person name="Ivanova N."/>
            <person name="Huntemann M."/>
            <person name="Mavromatis K."/>
            <person name="Mikhailova N."/>
            <person name="Pati A."/>
            <person name="Chen A."/>
            <person name="Palaniappan K."/>
            <person name="Land M."/>
            <person name="Hauser L."/>
            <person name="Brambilla E.M."/>
            <person name="Rohde M."/>
            <person name="Mwirichia R."/>
            <person name="Sikorski J."/>
            <person name="Tindall B.J."/>
            <person name="Goker M."/>
            <person name="Bristow J."/>
            <person name="Eisen J.A."/>
            <person name="Markowitz V."/>
            <person name="Hugenholtz P."/>
            <person name="Klenk H.P."/>
            <person name="Kyrpides N.C."/>
        </authorList>
    </citation>
    <scope>NUCLEOTIDE SEQUENCE [LARGE SCALE GENOMIC DNA]</scope>
    <source>
        <strain evidence="3">DSM 16823 / RW262 / RW262</strain>
    </source>
</reference>
<proteinExistence type="predicted"/>
<keyword evidence="1" id="KW-0732">Signal</keyword>
<dbReference type="HOGENOM" id="CLU_030408_2_0_10"/>
<dbReference type="AlphaFoldDB" id="F2IES5"/>
<evidence type="ECO:0000313" key="3">
    <source>
        <dbReference type="Proteomes" id="UP000007463"/>
    </source>
</evidence>
<dbReference type="PANTHER" id="PTHR37841">
    <property type="entry name" value="GLR2918 PROTEIN"/>
    <property type="match status" value="1"/>
</dbReference>
<dbReference type="eggNOG" id="COG5263">
    <property type="taxonomic scope" value="Bacteria"/>
</dbReference>
<dbReference type="RefSeq" id="WP_013688409.1">
    <property type="nucleotide sequence ID" value="NC_015321.1"/>
</dbReference>
<evidence type="ECO:0008006" key="4">
    <source>
        <dbReference type="Google" id="ProtNLM"/>
    </source>
</evidence>
<accession>F2IES5</accession>
<feature type="chain" id="PRO_5003278357" description="KWG Leptospira repeat protein" evidence="1">
    <location>
        <begin position="22"/>
        <end position="352"/>
    </location>
</feature>
<evidence type="ECO:0000256" key="1">
    <source>
        <dbReference type="SAM" id="SignalP"/>
    </source>
</evidence>
<organism evidence="2 3">
    <name type="scientific">Fluviicola taffensis (strain DSM 16823 / NCIMB 13979 / RW262)</name>
    <dbReference type="NCBI Taxonomy" id="755732"/>
    <lineage>
        <taxon>Bacteria</taxon>
        <taxon>Pseudomonadati</taxon>
        <taxon>Bacteroidota</taxon>
        <taxon>Flavobacteriia</taxon>
        <taxon>Flavobacteriales</taxon>
        <taxon>Crocinitomicaceae</taxon>
        <taxon>Fluviicola</taxon>
    </lineage>
</organism>
<protein>
    <recommendedName>
        <fullName evidence="4">KWG Leptospira repeat protein</fullName>
    </recommendedName>
</protein>
<dbReference type="InterPro" id="IPR032774">
    <property type="entry name" value="WG_beta_rep"/>
</dbReference>
<evidence type="ECO:0000313" key="2">
    <source>
        <dbReference type="EMBL" id="AEA45642.1"/>
    </source>
</evidence>
<dbReference type="STRING" id="755732.Fluta_3673"/>
<dbReference type="KEGG" id="fte:Fluta_3673"/>
<gene>
    <name evidence="2" type="ordered locus">Fluta_3673</name>
</gene>
<dbReference type="EMBL" id="CP002542">
    <property type="protein sequence ID" value="AEA45642.1"/>
    <property type="molecule type" value="Genomic_DNA"/>
</dbReference>
<dbReference type="PANTHER" id="PTHR37841:SF1">
    <property type="entry name" value="DUF3298 DOMAIN-CONTAINING PROTEIN"/>
    <property type="match status" value="1"/>
</dbReference>
<dbReference type="Proteomes" id="UP000007463">
    <property type="component" value="Chromosome"/>
</dbReference>
<name>F2IES5_FLUTR</name>
<sequence precursor="true">MIHKKLFIAITFLANTLLLQAQTLIVQVKPAGSKTWGYAGIDGKLIIPAQHEKCHPFSSNGYAVVFNAKARQYQFIDMDNKQLVAEQPKFAIKDGLGFAVSGFQDGLALLQLENRKWGYMNAEGKMVIPAIYDDGNDFNGGFAAVKKGKEFLVINKSGVEKAIEVPAIDVRDFSEGLAPIKIADNKMGFINEDGKIAIQPQFEGVGYFKNGIAWAKTFDKKVGYIDKSGKWVIEPQFEAAKDFDKVSGLARVKKSEKWCYVNKDGDIITIDDTLVWGDFSEGLAEGKKGSQKGFYDKTGEWVIEPKFEDVRDFHNGYAAAKLNGKWGLIDKSGTWVIEPTLDSIKDVALVKK</sequence>